<feature type="region of interest" description="Disordered" evidence="2">
    <location>
        <begin position="345"/>
        <end position="405"/>
    </location>
</feature>
<accession>E3GN20</accession>
<feature type="domain" description="G5" evidence="4">
    <location>
        <begin position="190"/>
        <end position="270"/>
    </location>
</feature>
<dbReference type="PROSITE" id="PS51109">
    <property type="entry name" value="G5"/>
    <property type="match status" value="2"/>
</dbReference>
<name>E3GN20_9FIRM</name>
<dbReference type="Proteomes" id="UP000006873">
    <property type="component" value="Chromosome"/>
</dbReference>
<dbReference type="HOGENOM" id="CLU_036884_0_0_9"/>
<evidence type="ECO:0000259" key="4">
    <source>
        <dbReference type="PROSITE" id="PS51109"/>
    </source>
</evidence>
<dbReference type="CDD" id="cd14667">
    <property type="entry name" value="3D_containing_proteins"/>
    <property type="match status" value="1"/>
</dbReference>
<proteinExistence type="predicted"/>
<dbReference type="eggNOG" id="COG3583">
    <property type="taxonomic scope" value="Bacteria"/>
</dbReference>
<gene>
    <name evidence="5" type="ordered locus">ELI_2415</name>
</gene>
<evidence type="ECO:0000256" key="3">
    <source>
        <dbReference type="SAM" id="Phobius"/>
    </source>
</evidence>
<sequence>MNFDKIYSEIIIFSIILSTVFLKEEHEKMKGSNYLMSEFMSSHWKKIVGMVFLIVLTVAMGIACAFTMTKNIEVSLDENTGNGSVQTKTLASQRQSQIGEVLKQKGYPVDNGEYTVSVPLDTKVKDVDNVTIKKNAKGTLNVDGNGHTYDSAADTVGDLLKDQNITLGASDVVVPSADTPLTTEVKEIKIVRREEKEENRMEAIPFEVKQTVNPELEDGKQNIVTAGVNGSKKITDKLIYEDGILVSRETVSAQTVLEPVTEVIEVGSKVTTEVKQETREESIAFTSQKVENPELEQGKTNVKTAGVNGTARITENVTYENGKEIARSVVSKETIKEPVTEVVEVGTKAAEPVPTPTPEPTPEATQPEAPAEQPAPAPEPAPAPTPEPAPAPEPEPEQPAEESNGIDLSNATHFTANCTAYVATGNATASGAWPTSGHTIAADLTNYPIGTRIYIPYFDTVFTVEDSGGAVKGNVIDIFFDSYAEAISFGRRNLDAYVLN</sequence>
<keyword evidence="3" id="KW-1133">Transmembrane helix</keyword>
<keyword evidence="3" id="KW-0472">Membrane</keyword>
<keyword evidence="1" id="KW-0732">Signal</keyword>
<dbReference type="AlphaFoldDB" id="E3GN20"/>
<evidence type="ECO:0000256" key="2">
    <source>
        <dbReference type="SAM" id="MobiDB-lite"/>
    </source>
</evidence>
<dbReference type="GO" id="GO:0004553">
    <property type="term" value="F:hydrolase activity, hydrolyzing O-glycosyl compounds"/>
    <property type="evidence" value="ECO:0007669"/>
    <property type="project" value="InterPro"/>
</dbReference>
<dbReference type="InterPro" id="IPR007137">
    <property type="entry name" value="DUF348"/>
</dbReference>
<dbReference type="EMBL" id="CP002273">
    <property type="protein sequence ID" value="ADO37397.1"/>
    <property type="molecule type" value="Genomic_DNA"/>
</dbReference>
<protein>
    <recommendedName>
        <fullName evidence="4">G5 domain-containing protein</fullName>
    </recommendedName>
</protein>
<dbReference type="PANTHER" id="PTHR39160">
    <property type="entry name" value="CELL WALL-BINDING PROTEIN YOCH"/>
    <property type="match status" value="1"/>
</dbReference>
<evidence type="ECO:0000256" key="1">
    <source>
        <dbReference type="ARBA" id="ARBA00022729"/>
    </source>
</evidence>
<dbReference type="InterPro" id="IPR036908">
    <property type="entry name" value="RlpA-like_sf"/>
</dbReference>
<organism evidence="5 6">
    <name type="scientific">Eubacterium callanderi</name>
    <dbReference type="NCBI Taxonomy" id="53442"/>
    <lineage>
        <taxon>Bacteria</taxon>
        <taxon>Bacillati</taxon>
        <taxon>Bacillota</taxon>
        <taxon>Clostridia</taxon>
        <taxon>Eubacteriales</taxon>
        <taxon>Eubacteriaceae</taxon>
        <taxon>Eubacterium</taxon>
    </lineage>
</organism>
<reference key="1">
    <citation type="submission" date="2010-09" db="EMBL/GenBank/DDBJ databases">
        <authorList>
            <person name="Roh H."/>
            <person name="Ko H.-J."/>
            <person name="Kim D."/>
            <person name="Choi D.G."/>
            <person name="Park S."/>
            <person name="Kim S."/>
            <person name="Kim K.H."/>
            <person name="Chang I.S."/>
            <person name="Choi I.-G."/>
        </authorList>
    </citation>
    <scope>NUCLEOTIDE SEQUENCE</scope>
    <source>
        <strain>KIST612</strain>
    </source>
</reference>
<dbReference type="InterPro" id="IPR051933">
    <property type="entry name" value="Resuscitation_pf_RpfB"/>
</dbReference>
<dbReference type="SMART" id="SM01208">
    <property type="entry name" value="G5"/>
    <property type="match status" value="2"/>
</dbReference>
<evidence type="ECO:0000313" key="5">
    <source>
        <dbReference type="EMBL" id="ADO37397.1"/>
    </source>
</evidence>
<dbReference type="eggNOG" id="COG3584">
    <property type="taxonomic scope" value="Bacteria"/>
</dbReference>
<dbReference type="PANTHER" id="PTHR39160:SF4">
    <property type="entry name" value="RESUSCITATION-PROMOTING FACTOR RPFB"/>
    <property type="match status" value="1"/>
</dbReference>
<feature type="domain" description="G5" evidence="4">
    <location>
        <begin position="269"/>
        <end position="349"/>
    </location>
</feature>
<dbReference type="SUPFAM" id="SSF50685">
    <property type="entry name" value="Barwin-like endoglucanases"/>
    <property type="match status" value="1"/>
</dbReference>
<dbReference type="KEGG" id="elm:ELI_2415"/>
<reference evidence="5 6" key="2">
    <citation type="journal article" date="2011" name="J. Bacteriol.">
        <title>Complete genome sequence of a carbon monoxide-utilizing acetogen, Eubacterium limosum KIST612.</title>
        <authorList>
            <person name="Roh H."/>
            <person name="Ko H.J."/>
            <person name="Kim D."/>
            <person name="Choi D.G."/>
            <person name="Park S."/>
            <person name="Kim S."/>
            <person name="Chang I.S."/>
            <person name="Choi I.G."/>
        </authorList>
    </citation>
    <scope>NUCLEOTIDE SEQUENCE [LARGE SCALE GENOMIC DNA]</scope>
    <source>
        <strain evidence="5 6">KIST612</strain>
    </source>
</reference>
<dbReference type="GO" id="GO:0009254">
    <property type="term" value="P:peptidoglycan turnover"/>
    <property type="evidence" value="ECO:0007669"/>
    <property type="project" value="InterPro"/>
</dbReference>
<feature type="compositionally biased region" description="Low complexity" evidence="2">
    <location>
        <begin position="362"/>
        <end position="372"/>
    </location>
</feature>
<feature type="transmembrane region" description="Helical" evidence="3">
    <location>
        <begin position="47"/>
        <end position="68"/>
    </location>
</feature>
<evidence type="ECO:0000313" key="6">
    <source>
        <dbReference type="Proteomes" id="UP000006873"/>
    </source>
</evidence>
<dbReference type="Pfam" id="PF06725">
    <property type="entry name" value="3D"/>
    <property type="match status" value="1"/>
</dbReference>
<feature type="compositionally biased region" description="Pro residues" evidence="2">
    <location>
        <begin position="373"/>
        <end position="393"/>
    </location>
</feature>
<dbReference type="Pfam" id="PF07501">
    <property type="entry name" value="G5"/>
    <property type="match status" value="2"/>
</dbReference>
<dbReference type="InterPro" id="IPR010611">
    <property type="entry name" value="3D_dom"/>
</dbReference>
<dbReference type="Gene3D" id="2.40.40.10">
    <property type="entry name" value="RlpA-like domain"/>
    <property type="match status" value="1"/>
</dbReference>
<dbReference type="Gene3D" id="2.20.230.10">
    <property type="entry name" value="Resuscitation-promoting factor rpfb"/>
    <property type="match status" value="2"/>
</dbReference>
<dbReference type="Pfam" id="PF03990">
    <property type="entry name" value="DUF348"/>
    <property type="match status" value="1"/>
</dbReference>
<dbReference type="InterPro" id="IPR011098">
    <property type="entry name" value="G5_dom"/>
</dbReference>
<dbReference type="InterPro" id="IPR059180">
    <property type="entry name" value="3D_YorM"/>
</dbReference>
<keyword evidence="6" id="KW-1185">Reference proteome</keyword>
<keyword evidence="3" id="KW-0812">Transmembrane</keyword>
<dbReference type="GO" id="GO:0019867">
    <property type="term" value="C:outer membrane"/>
    <property type="evidence" value="ECO:0007669"/>
    <property type="project" value="InterPro"/>
</dbReference>